<dbReference type="InterPro" id="IPR006691">
    <property type="entry name" value="GyrA/parC_rep"/>
</dbReference>
<dbReference type="InterPro" id="IPR030934">
    <property type="entry name" value="Intein_C"/>
</dbReference>
<dbReference type="Gene3D" id="3.10.28.10">
    <property type="entry name" value="Homing endonucleases"/>
    <property type="match status" value="1"/>
</dbReference>
<dbReference type="GO" id="GO:0009330">
    <property type="term" value="C:DNA topoisomerase type II (double strand cut, ATP-hydrolyzing) complex"/>
    <property type="evidence" value="ECO:0007669"/>
    <property type="project" value="TreeGrafter"/>
</dbReference>
<dbReference type="Gene3D" id="3.30.1360.40">
    <property type="match status" value="1"/>
</dbReference>
<dbReference type="SMART" id="SM00306">
    <property type="entry name" value="HintN"/>
    <property type="match status" value="1"/>
</dbReference>
<keyword evidence="8" id="KW-0068">Autocatalytic cleavage</keyword>
<keyword evidence="11 15" id="KW-0799">Topoisomerase</keyword>
<dbReference type="PRINTS" id="PR00379">
    <property type="entry name" value="INTEIN"/>
</dbReference>
<dbReference type="InterPro" id="IPR036844">
    <property type="entry name" value="Hint_dom_sf"/>
</dbReference>
<comment type="similarity">
    <text evidence="4">Belongs to the type II topoisomerase GyrA/ParC subunit family.</text>
</comment>
<evidence type="ECO:0000256" key="1">
    <source>
        <dbReference type="ARBA" id="ARBA00000185"/>
    </source>
</evidence>
<dbReference type="EC" id="5.6.2.2" evidence="5"/>
<comment type="function">
    <text evidence="2">A type II topoisomerase that negatively supercoils closed circular double-stranded (ds) DNA in an ATP-dependent manner to modulate DNA topology and maintain chromosomes in an underwound state. Negative supercoiling favors strand separation, and DNA replication, transcription, recombination and repair, all of which involve strand separation. Also able to catalyze the interconversion of other topological isomers of dsDNA rings, including catenanes and knotted rings. Type II topoisomerases break and join 2 DNA strands simultaneously in an ATP-dependent manner.</text>
</comment>
<dbReference type="PROSITE" id="PS50817">
    <property type="entry name" value="INTEIN_N_TER"/>
    <property type="match status" value="1"/>
</dbReference>
<dbReference type="Gene3D" id="3.90.199.10">
    <property type="entry name" value="Topoisomerase II, domain 5"/>
    <property type="match status" value="2"/>
</dbReference>
<dbReference type="GO" id="GO:0005524">
    <property type="term" value="F:ATP binding"/>
    <property type="evidence" value="ECO:0007669"/>
    <property type="project" value="UniProtKB-KW"/>
</dbReference>
<dbReference type="SMART" id="SM00305">
    <property type="entry name" value="HintC"/>
    <property type="match status" value="1"/>
</dbReference>
<evidence type="ECO:0000256" key="15">
    <source>
        <dbReference type="PROSITE-ProRule" id="PRU01384"/>
    </source>
</evidence>
<sequence length="1268" mass="139760">MTDDITAADDVVGPGGRIEPVDLQVEMQRSYLDYAMTVIVGRALPDVRDGLKPVHRRVLYAMFDGGYRPERGFSKCSRVVGDVMGNYHPHGDTAIYDTLVRLGQWWSMRYLLVQGQGNFGSRGDDRQAAMRYCVTGDTRVRTADLGTVRIADIVPEAEPNSDTDIDLKLFGRSGELVHASKFFHSGEHPTLRLRTKNGYEVTGTHNHPVLTLSPVDGVPTLTWKLLGEVEAGDVVVAARTEAAEMGLPDAAEVDAAVLAGAFVSEGFVSSERAGFNNVDAEYFTTVLDAYDAVVGGPRYVSERQIASGSTLHELDVQDLTALRASVLAPMTGDRSADKRVPEFVWAATASVKVEFLRSLFTGDGSVSSLPRDSVQISYSTRSRQLAGDVQQLLLEQGIVSSLCFYDNGEIKVVIGNRHGAERFAERVGFLGTKHDKLGAVLGALPAEARGLGADHVPHLAEFLRRPESARRSPDHTWLKLHNVDRVDRWERRWPEIADRLTDEALDVVEPLVDGRFYYAEVAAVEDAGVRPVYSLRVDTDDHAFITNGLVSHNTECRMAPLAMDMVREIDEETVDFSPNYDNRGAEPDVLPSRFPNLLVNGSGGIAVGMATNIPPHNLREVASGVDWYLENPDADNEQLLDALLERVKGPDFPTSGLIVGTNGIEQAYRTGRGSVTMRAVVEVEEDSRGRTCLVISELPYQVNPDALTRKIAELADSGKVPGIADLRDDSSSRTGMRLVVVLKRDAVPTVVRNNLYKHTQLQDTFGCNMVALVDGVPRTLSLDGFVRHWVAHQVEVIRRRTEFRLRKKRERLHIVLGLLKAIDAIDEVIALIRRSQDVDEARTGLMQLLDIDEVQATAILDMQLRRLTALSRDELQNEHDTLIADIADLEDILASDERKRSIIREELGEIVDKFGDERRTRIVAAEGDMTAEDLIPEEPVVVTITRGGYAKRTKAELYRSQKRGGKGVRGAQLREDDVVSQFFVTTTHHWVLFFTNRGRVYRAKAHELPELARDAKGQHVANLLAFQPDEKIARVLTLRDYEQEQYLVLATKNGMIKKTRLTEYDSSRSGGVIAILFREEDDELIGAELVGAEDDLLLVSRKAQAIRFTATDEQLRPMGRATGGVVGMKFREGDELLSMSVVRDGTDWYVFTVTDGGFAKRTAVEEYRVQGRGGLGIKAMKINEDRGSLVGALVVDDNDDVLAIRASGGVTRSPVRDVPAKGRDTMGVKYVALGEGDAVVAIARNAEDESVVEPGHDSPDTDAEGDGS</sequence>
<keyword evidence="20" id="KW-1185">Reference proteome</keyword>
<dbReference type="InterPro" id="IPR013760">
    <property type="entry name" value="Topo_IIA-like_dom_sf"/>
</dbReference>
<dbReference type="EMBL" id="PYGE01000014">
    <property type="protein sequence ID" value="PSL01405.1"/>
    <property type="molecule type" value="Genomic_DNA"/>
</dbReference>
<dbReference type="SUPFAM" id="SSF51294">
    <property type="entry name" value="Hedgehog/intein (Hint) domain"/>
    <property type="match status" value="1"/>
</dbReference>
<dbReference type="InterPro" id="IPR013757">
    <property type="entry name" value="Topo_IIA_A_a_sf"/>
</dbReference>
<dbReference type="InterPro" id="IPR006142">
    <property type="entry name" value="INTEIN"/>
</dbReference>
<evidence type="ECO:0000256" key="9">
    <source>
        <dbReference type="ARBA" id="ARBA00022840"/>
    </source>
</evidence>
<evidence type="ECO:0000313" key="20">
    <source>
        <dbReference type="Proteomes" id="UP000243528"/>
    </source>
</evidence>
<dbReference type="SMART" id="SM00434">
    <property type="entry name" value="TOP4c"/>
    <property type="match status" value="1"/>
</dbReference>
<keyword evidence="7" id="KW-0547">Nucleotide-binding</keyword>
<keyword evidence="9" id="KW-0067">ATP-binding</keyword>
<feature type="region of interest" description="Disordered" evidence="16">
    <location>
        <begin position="1245"/>
        <end position="1268"/>
    </location>
</feature>
<dbReference type="InterPro" id="IPR006141">
    <property type="entry name" value="Intein_N"/>
</dbReference>
<feature type="domain" description="DOD-type homing endonuclease" evidence="17">
    <location>
        <begin position="258"/>
        <end position="398"/>
    </location>
</feature>
<dbReference type="InterPro" id="IPR035516">
    <property type="entry name" value="Gyrase/topoIV_suA_C"/>
</dbReference>
<evidence type="ECO:0000256" key="13">
    <source>
        <dbReference type="ARBA" id="ARBA00023235"/>
    </source>
</evidence>
<dbReference type="InterPro" id="IPR003587">
    <property type="entry name" value="Hint_dom_N"/>
</dbReference>
<dbReference type="InterPro" id="IPR002205">
    <property type="entry name" value="Topo_IIA_dom_A"/>
</dbReference>
<dbReference type="NCBIfam" id="NF004043">
    <property type="entry name" value="PRK05560.1"/>
    <property type="match status" value="1"/>
</dbReference>
<dbReference type="PROSITE" id="PS52040">
    <property type="entry name" value="TOPO_IIA"/>
    <property type="match status" value="1"/>
</dbReference>
<evidence type="ECO:0000259" key="17">
    <source>
        <dbReference type="PROSITE" id="PS50819"/>
    </source>
</evidence>
<dbReference type="SUPFAM" id="SSF101904">
    <property type="entry name" value="GyrA/ParC C-terminal domain-like"/>
    <property type="match status" value="1"/>
</dbReference>
<dbReference type="Pfam" id="PF03989">
    <property type="entry name" value="DNA_gyraseA_C"/>
    <property type="match status" value="6"/>
</dbReference>
<dbReference type="PANTHER" id="PTHR43493">
    <property type="entry name" value="DNA GYRASE/TOPOISOMERASE SUBUNIT A"/>
    <property type="match status" value="1"/>
</dbReference>
<evidence type="ECO:0000256" key="4">
    <source>
        <dbReference type="ARBA" id="ARBA00008263"/>
    </source>
</evidence>
<dbReference type="Gene3D" id="2.120.10.90">
    <property type="entry name" value="DNA gyrase/topoisomerase IV, subunit A, C-terminal"/>
    <property type="match status" value="1"/>
</dbReference>
<protein>
    <recommendedName>
        <fullName evidence="14">DNA gyrase subunit A</fullName>
        <ecNumber evidence="5">5.6.2.2</ecNumber>
    </recommendedName>
</protein>
<dbReference type="SUPFAM" id="SSF56719">
    <property type="entry name" value="Type II DNA topoisomerase"/>
    <property type="match status" value="2"/>
</dbReference>
<dbReference type="Pfam" id="PF14528">
    <property type="entry name" value="LAGLIDADG_3"/>
    <property type="match status" value="1"/>
</dbReference>
<evidence type="ECO:0000313" key="19">
    <source>
        <dbReference type="EMBL" id="PSL01405.1"/>
    </source>
</evidence>
<dbReference type="InterPro" id="IPR053555">
    <property type="entry name" value="Topoisomerase_II_GyrA/ParC"/>
</dbReference>
<evidence type="ECO:0000256" key="12">
    <source>
        <dbReference type="ARBA" id="ARBA00023125"/>
    </source>
</evidence>
<dbReference type="Gene3D" id="2.170.16.10">
    <property type="entry name" value="Hedgehog/Intein (Hint) domain"/>
    <property type="match status" value="2"/>
</dbReference>
<dbReference type="PROSITE" id="PS50818">
    <property type="entry name" value="INTEIN_C_TER"/>
    <property type="match status" value="1"/>
</dbReference>
<accession>A0A2P8DW13</accession>
<keyword evidence="12 15" id="KW-0238">DNA-binding</keyword>
<evidence type="ECO:0000256" key="8">
    <source>
        <dbReference type="ARBA" id="ARBA00022813"/>
    </source>
</evidence>
<evidence type="ECO:0000256" key="5">
    <source>
        <dbReference type="ARBA" id="ARBA00012895"/>
    </source>
</evidence>
<dbReference type="InterPro" id="IPR003586">
    <property type="entry name" value="Hint_dom_C"/>
</dbReference>
<dbReference type="InterPro" id="IPR004042">
    <property type="entry name" value="Intein_endonuc_central"/>
</dbReference>
<feature type="domain" description="Topo IIA-type catalytic" evidence="18">
    <location>
        <begin position="44"/>
        <end position="934"/>
    </location>
</feature>
<evidence type="ECO:0000256" key="7">
    <source>
        <dbReference type="ARBA" id="ARBA00022741"/>
    </source>
</evidence>
<feature type="active site" description="O-(5'-phospho-DNA)-tyrosine intermediate" evidence="15">
    <location>
        <position position="132"/>
    </location>
</feature>
<evidence type="ECO:0000256" key="11">
    <source>
        <dbReference type="ARBA" id="ARBA00023029"/>
    </source>
</evidence>
<dbReference type="NCBIfam" id="TIGR01443">
    <property type="entry name" value="intein_Cterm"/>
    <property type="match status" value="1"/>
</dbReference>
<dbReference type="GO" id="GO:0005737">
    <property type="term" value="C:cytoplasm"/>
    <property type="evidence" value="ECO:0007669"/>
    <property type="project" value="UniProtKB-SubCell"/>
</dbReference>
<dbReference type="InterPro" id="IPR027434">
    <property type="entry name" value="Homing_endonucl"/>
</dbReference>
<dbReference type="PANTHER" id="PTHR43493:SF5">
    <property type="entry name" value="DNA GYRASE SUBUNIT A, CHLOROPLASTIC_MITOCHONDRIAL"/>
    <property type="match status" value="1"/>
</dbReference>
<dbReference type="AlphaFoldDB" id="A0A2P8DW13"/>
<dbReference type="InterPro" id="IPR004860">
    <property type="entry name" value="LAGLIDADG_dom"/>
</dbReference>
<dbReference type="FunFam" id="2.120.10.90:FF:000001">
    <property type="entry name" value="DNA gyrase subunit A"/>
    <property type="match status" value="1"/>
</dbReference>
<dbReference type="Proteomes" id="UP000243528">
    <property type="component" value="Unassembled WGS sequence"/>
</dbReference>
<organism evidence="19 20">
    <name type="scientific">Haloactinopolyspora alba</name>
    <dbReference type="NCBI Taxonomy" id="648780"/>
    <lineage>
        <taxon>Bacteria</taxon>
        <taxon>Bacillati</taxon>
        <taxon>Actinomycetota</taxon>
        <taxon>Actinomycetes</taxon>
        <taxon>Jiangellales</taxon>
        <taxon>Jiangellaceae</taxon>
        <taxon>Haloactinopolyspora</taxon>
    </lineage>
</organism>
<evidence type="ECO:0000256" key="14">
    <source>
        <dbReference type="ARBA" id="ARBA00026190"/>
    </source>
</evidence>
<keyword evidence="13 15" id="KW-0413">Isomerase</keyword>
<dbReference type="FunFam" id="1.10.268.10:FF:000001">
    <property type="entry name" value="DNA gyrase subunit A"/>
    <property type="match status" value="1"/>
</dbReference>
<dbReference type="Gene3D" id="1.10.268.10">
    <property type="entry name" value="Topoisomerase, domain 3"/>
    <property type="match status" value="1"/>
</dbReference>
<dbReference type="GO" id="GO:0006265">
    <property type="term" value="P:DNA topological change"/>
    <property type="evidence" value="ECO:0007669"/>
    <property type="project" value="UniProtKB-UniRule"/>
</dbReference>
<name>A0A2P8DW13_9ACTN</name>
<dbReference type="CDD" id="cd00081">
    <property type="entry name" value="Hint"/>
    <property type="match status" value="1"/>
</dbReference>
<reference evidence="19 20" key="1">
    <citation type="submission" date="2018-03" db="EMBL/GenBank/DDBJ databases">
        <title>Genomic Encyclopedia of Archaeal and Bacterial Type Strains, Phase II (KMG-II): from individual species to whole genera.</title>
        <authorList>
            <person name="Goeker M."/>
        </authorList>
    </citation>
    <scope>NUCLEOTIDE SEQUENCE [LARGE SCALE GENOMIC DNA]</scope>
    <source>
        <strain evidence="19 20">DSM 45211</strain>
    </source>
</reference>
<dbReference type="GO" id="GO:0034335">
    <property type="term" value="F:DNA negative supercoiling activity"/>
    <property type="evidence" value="ECO:0007669"/>
    <property type="project" value="UniProtKB-ARBA"/>
</dbReference>
<proteinExistence type="inferred from homology"/>
<dbReference type="SUPFAM" id="SSF55608">
    <property type="entry name" value="Homing endonucleases"/>
    <property type="match status" value="1"/>
</dbReference>
<evidence type="ECO:0000256" key="2">
    <source>
        <dbReference type="ARBA" id="ARBA00001978"/>
    </source>
</evidence>
<evidence type="ECO:0000256" key="6">
    <source>
        <dbReference type="ARBA" id="ARBA00022490"/>
    </source>
</evidence>
<dbReference type="NCBIfam" id="NF038098">
    <property type="entry name" value="GyrA_w_intein"/>
    <property type="match status" value="1"/>
</dbReference>
<gene>
    <name evidence="19" type="ORF">CLV30_114135</name>
</gene>
<evidence type="ECO:0000256" key="16">
    <source>
        <dbReference type="SAM" id="MobiDB-lite"/>
    </source>
</evidence>
<dbReference type="FunFam" id="3.30.1360.40:FF:000002">
    <property type="entry name" value="DNA gyrase subunit A"/>
    <property type="match status" value="1"/>
</dbReference>
<dbReference type="InterPro" id="IPR013758">
    <property type="entry name" value="Topo_IIA_A/C_ab"/>
</dbReference>
<dbReference type="NCBIfam" id="TIGR01445">
    <property type="entry name" value="intein_Nterm"/>
    <property type="match status" value="1"/>
</dbReference>
<dbReference type="Pfam" id="PF00521">
    <property type="entry name" value="DNA_topoisoIV"/>
    <property type="match status" value="2"/>
</dbReference>
<comment type="subcellular location">
    <subcellularLocation>
        <location evidence="3">Cytoplasm</location>
    </subcellularLocation>
</comment>
<keyword evidence="6" id="KW-0963">Cytoplasm</keyword>
<dbReference type="GO" id="GO:0004519">
    <property type="term" value="F:endonuclease activity"/>
    <property type="evidence" value="ECO:0007669"/>
    <property type="project" value="InterPro"/>
</dbReference>
<evidence type="ECO:0000256" key="10">
    <source>
        <dbReference type="ARBA" id="ARBA00023000"/>
    </source>
</evidence>
<comment type="caution">
    <text evidence="19">The sequence shown here is derived from an EMBL/GenBank/DDBJ whole genome shotgun (WGS) entry which is preliminary data.</text>
</comment>
<dbReference type="GO" id="GO:0016539">
    <property type="term" value="P:intein-mediated protein splicing"/>
    <property type="evidence" value="ECO:0007669"/>
    <property type="project" value="InterPro"/>
</dbReference>
<comment type="catalytic activity">
    <reaction evidence="1 15">
        <text>ATP-dependent breakage, passage and rejoining of double-stranded DNA.</text>
        <dbReference type="EC" id="5.6.2.2"/>
    </reaction>
</comment>
<evidence type="ECO:0000256" key="3">
    <source>
        <dbReference type="ARBA" id="ARBA00004496"/>
    </source>
</evidence>
<dbReference type="CDD" id="cd00187">
    <property type="entry name" value="TOP4c"/>
    <property type="match status" value="1"/>
</dbReference>
<keyword evidence="10" id="KW-0651">Protein splicing</keyword>
<dbReference type="GO" id="GO:0003677">
    <property type="term" value="F:DNA binding"/>
    <property type="evidence" value="ECO:0007669"/>
    <property type="project" value="UniProtKB-UniRule"/>
</dbReference>
<dbReference type="PROSITE" id="PS50819">
    <property type="entry name" value="INTEIN_ENDONUCLEASE"/>
    <property type="match status" value="1"/>
</dbReference>
<evidence type="ECO:0000259" key="18">
    <source>
        <dbReference type="PROSITE" id="PS52040"/>
    </source>
</evidence>
<dbReference type="InterPro" id="IPR050220">
    <property type="entry name" value="Type_II_DNA_Topoisomerases"/>
</dbReference>